<dbReference type="EMBL" id="JAEACU010000008">
    <property type="protein sequence ID" value="KAH7520208.1"/>
    <property type="molecule type" value="Genomic_DNA"/>
</dbReference>
<keyword evidence="1" id="KW-0808">Transferase</keyword>
<protein>
    <submittedName>
        <fullName evidence="2">Uncharacterized protein</fullName>
    </submittedName>
</protein>
<evidence type="ECO:0000313" key="2">
    <source>
        <dbReference type="EMBL" id="KAH7520208.1"/>
    </source>
</evidence>
<dbReference type="AlphaFoldDB" id="A0A978UYZ2"/>
<comment type="caution">
    <text evidence="2">The sequence shown here is derived from an EMBL/GenBank/DDBJ whole genome shotgun (WGS) entry which is preliminary data.</text>
</comment>
<dbReference type="InterPro" id="IPR051283">
    <property type="entry name" value="Sec_Metabolite_Acyltrans"/>
</dbReference>
<dbReference type="Pfam" id="PF02458">
    <property type="entry name" value="Transferase"/>
    <property type="match status" value="1"/>
</dbReference>
<accession>A0A978UYZ2</accession>
<dbReference type="InterPro" id="IPR023213">
    <property type="entry name" value="CAT-like_dom_sf"/>
</dbReference>
<dbReference type="Proteomes" id="UP000813462">
    <property type="component" value="Unassembled WGS sequence"/>
</dbReference>
<organism evidence="2 3">
    <name type="scientific">Ziziphus jujuba var. spinosa</name>
    <dbReference type="NCBI Taxonomy" id="714518"/>
    <lineage>
        <taxon>Eukaryota</taxon>
        <taxon>Viridiplantae</taxon>
        <taxon>Streptophyta</taxon>
        <taxon>Embryophyta</taxon>
        <taxon>Tracheophyta</taxon>
        <taxon>Spermatophyta</taxon>
        <taxon>Magnoliopsida</taxon>
        <taxon>eudicotyledons</taxon>
        <taxon>Gunneridae</taxon>
        <taxon>Pentapetalae</taxon>
        <taxon>rosids</taxon>
        <taxon>fabids</taxon>
        <taxon>Rosales</taxon>
        <taxon>Rhamnaceae</taxon>
        <taxon>Paliureae</taxon>
        <taxon>Ziziphus</taxon>
    </lineage>
</organism>
<evidence type="ECO:0000313" key="3">
    <source>
        <dbReference type="Proteomes" id="UP000813462"/>
    </source>
</evidence>
<dbReference type="PANTHER" id="PTHR31896">
    <property type="entry name" value="FAMILY REGULATORY PROTEIN, PUTATIVE (AFU_ORTHOLOGUE AFUA_3G14730)-RELATED"/>
    <property type="match status" value="1"/>
</dbReference>
<proteinExistence type="predicted"/>
<name>A0A978UYZ2_ZIZJJ</name>
<gene>
    <name evidence="2" type="ORF">FEM48_Zijuj08G0119800</name>
</gene>
<sequence length="253" mass="28477">MVDGIFIGCMINHTVLDETSFWPFFNTWSRISRSRGSGDDGDGDRVSEFPPVFDRQYLGGIIELPHQIPFPRHNEIPEKSPPPPLKQRMLHFSREKIAQLKAKANVEMETDKISSLQTLMAHLWISITRVRNLEKDESVIYGIIMSMRGRIKPELPQHYLGNSIKLGIVKTTAGELLENGLGWAAWEMNKMIASKTSEEGKQIATRSGPGNNFNGKLTVCPGAEQGSIDFEACLSPLILQAMEEDAEFMELRF</sequence>
<dbReference type="Gene3D" id="3.30.559.10">
    <property type="entry name" value="Chloramphenicol acetyltransferase-like domain"/>
    <property type="match status" value="2"/>
</dbReference>
<evidence type="ECO:0000256" key="1">
    <source>
        <dbReference type="ARBA" id="ARBA00022679"/>
    </source>
</evidence>
<dbReference type="GO" id="GO:0016740">
    <property type="term" value="F:transferase activity"/>
    <property type="evidence" value="ECO:0007669"/>
    <property type="project" value="UniProtKB-KW"/>
</dbReference>
<dbReference type="PANTHER" id="PTHR31896:SF39">
    <property type="entry name" value="PROTEIN ENHANCED PSEUDOMONAS SUSCEPTIBILITY 1-LIKE"/>
    <property type="match status" value="1"/>
</dbReference>
<reference evidence="2" key="1">
    <citation type="journal article" date="2021" name="Front. Plant Sci.">
        <title>Chromosome-Scale Genome Assembly for Chinese Sour Jujube and Insights Into Its Genome Evolution and Domestication Signature.</title>
        <authorList>
            <person name="Shen L.-Y."/>
            <person name="Luo H."/>
            <person name="Wang X.-L."/>
            <person name="Wang X.-M."/>
            <person name="Qiu X.-J."/>
            <person name="Liu H."/>
            <person name="Zhou S.-S."/>
            <person name="Jia K.-H."/>
            <person name="Nie S."/>
            <person name="Bao Y.-T."/>
            <person name="Zhang R.-G."/>
            <person name="Yun Q.-Z."/>
            <person name="Chai Y.-H."/>
            <person name="Lu J.-Y."/>
            <person name="Li Y."/>
            <person name="Zhao S.-W."/>
            <person name="Mao J.-F."/>
            <person name="Jia S.-G."/>
            <person name="Mao Y.-M."/>
        </authorList>
    </citation>
    <scope>NUCLEOTIDE SEQUENCE</scope>
    <source>
        <strain evidence="2">AT0</strain>
        <tissue evidence="2">Leaf</tissue>
    </source>
</reference>